<feature type="compositionally biased region" description="Polar residues" evidence="1">
    <location>
        <begin position="103"/>
        <end position="113"/>
    </location>
</feature>
<sequence>MNNSCRIGFTPVTLACRVSSSHPPSSRWSDIGGGGHLGDGASWQSGPLVGAGRCPRDVTAVTQPALLRHRGLRGSEELSSSFDRSSHFYDREGAGGYIRRSGSYHSQGESLSRNRTRDRTAYRNGPYTPIIER</sequence>
<dbReference type="Proteomes" id="UP001152798">
    <property type="component" value="Chromosome 6"/>
</dbReference>
<name>A0A9P0HRW9_NEZVI</name>
<gene>
    <name evidence="2" type="ORF">NEZAVI_LOCUS14521</name>
</gene>
<reference evidence="2" key="1">
    <citation type="submission" date="2022-01" db="EMBL/GenBank/DDBJ databases">
        <authorList>
            <person name="King R."/>
        </authorList>
    </citation>
    <scope>NUCLEOTIDE SEQUENCE</scope>
</reference>
<feature type="region of interest" description="Disordered" evidence="1">
    <location>
        <begin position="94"/>
        <end position="133"/>
    </location>
</feature>
<evidence type="ECO:0000313" key="2">
    <source>
        <dbReference type="EMBL" id="CAH1406627.1"/>
    </source>
</evidence>
<organism evidence="2 3">
    <name type="scientific">Nezara viridula</name>
    <name type="common">Southern green stink bug</name>
    <name type="synonym">Cimex viridulus</name>
    <dbReference type="NCBI Taxonomy" id="85310"/>
    <lineage>
        <taxon>Eukaryota</taxon>
        <taxon>Metazoa</taxon>
        <taxon>Ecdysozoa</taxon>
        <taxon>Arthropoda</taxon>
        <taxon>Hexapoda</taxon>
        <taxon>Insecta</taxon>
        <taxon>Pterygota</taxon>
        <taxon>Neoptera</taxon>
        <taxon>Paraneoptera</taxon>
        <taxon>Hemiptera</taxon>
        <taxon>Heteroptera</taxon>
        <taxon>Panheteroptera</taxon>
        <taxon>Pentatomomorpha</taxon>
        <taxon>Pentatomoidea</taxon>
        <taxon>Pentatomidae</taxon>
        <taxon>Pentatominae</taxon>
        <taxon>Nezara</taxon>
    </lineage>
</organism>
<dbReference type="EMBL" id="OV725082">
    <property type="protein sequence ID" value="CAH1406627.1"/>
    <property type="molecule type" value="Genomic_DNA"/>
</dbReference>
<dbReference type="OrthoDB" id="10581656at2759"/>
<dbReference type="AlphaFoldDB" id="A0A9P0HRW9"/>
<evidence type="ECO:0000256" key="1">
    <source>
        <dbReference type="SAM" id="MobiDB-lite"/>
    </source>
</evidence>
<evidence type="ECO:0000313" key="3">
    <source>
        <dbReference type="Proteomes" id="UP001152798"/>
    </source>
</evidence>
<keyword evidence="3" id="KW-1185">Reference proteome</keyword>
<protein>
    <submittedName>
        <fullName evidence="2">Uncharacterized protein</fullName>
    </submittedName>
</protein>
<accession>A0A9P0HRW9</accession>
<proteinExistence type="predicted"/>